<dbReference type="Gene3D" id="3.30.1180.10">
    <property type="match status" value="1"/>
</dbReference>
<sequence length="285" mass="30887">MTKVQVITDSTADIPRHLVEELNISIVPLKVHLEGKSYLDGVDIQPQEFYEKLKAATELATTSQPSPIDFVEEYREAAKDGDTDIISIHLSSALSGTYQSALLAQSMVEDEFKVTVIDSKEASYAIGIMVVEVAKAAKEGKSLDECVAIANEIRENIQLYFLVDTLEYLQKGGRIGKASSVVGSLLNIKPILSVSDEGEVTPVDKVRGKNKATARIFETLQEKAPNGARLGAVMYTDNQEEGERWAEKIKKTFGLDEVVLTGIGAVIGTHVGPGAIAVVLVPNRD</sequence>
<dbReference type="NCBIfam" id="TIGR00762">
    <property type="entry name" value="DegV"/>
    <property type="match status" value="1"/>
</dbReference>
<dbReference type="Pfam" id="PF02645">
    <property type="entry name" value="DegV"/>
    <property type="match status" value="1"/>
</dbReference>
<dbReference type="InterPro" id="IPR050270">
    <property type="entry name" value="DegV_domain_contain"/>
</dbReference>
<dbReference type="PROSITE" id="PS51482">
    <property type="entry name" value="DEGV"/>
    <property type="match status" value="1"/>
</dbReference>
<proteinExistence type="predicted"/>
<accession>A0A2T4ZB50</accession>
<dbReference type="RefSeq" id="WP_107725842.1">
    <property type="nucleotide sequence ID" value="NZ_PZZP01000001.1"/>
</dbReference>
<dbReference type="EMBL" id="PZZP01000001">
    <property type="protein sequence ID" value="PTM59119.1"/>
    <property type="molecule type" value="Genomic_DNA"/>
</dbReference>
<evidence type="ECO:0000313" key="2">
    <source>
        <dbReference type="EMBL" id="PTM59119.1"/>
    </source>
</evidence>
<evidence type="ECO:0000313" key="3">
    <source>
        <dbReference type="Proteomes" id="UP000241639"/>
    </source>
</evidence>
<name>A0A2T4ZB50_9BACL</name>
<dbReference type="PANTHER" id="PTHR33434">
    <property type="entry name" value="DEGV DOMAIN-CONTAINING PROTEIN DR_1986-RELATED"/>
    <property type="match status" value="1"/>
</dbReference>
<keyword evidence="1" id="KW-0446">Lipid-binding</keyword>
<comment type="caution">
    <text evidence="2">The sequence shown here is derived from an EMBL/GenBank/DDBJ whole genome shotgun (WGS) entry which is preliminary data.</text>
</comment>
<organism evidence="2 3">
    <name type="scientific">Desmospora activa DSM 45169</name>
    <dbReference type="NCBI Taxonomy" id="1121389"/>
    <lineage>
        <taxon>Bacteria</taxon>
        <taxon>Bacillati</taxon>
        <taxon>Bacillota</taxon>
        <taxon>Bacilli</taxon>
        <taxon>Bacillales</taxon>
        <taxon>Thermoactinomycetaceae</taxon>
        <taxon>Desmospora</taxon>
    </lineage>
</organism>
<protein>
    <submittedName>
        <fullName evidence="2">DegV family protein with EDD domain</fullName>
    </submittedName>
</protein>
<reference evidence="2 3" key="1">
    <citation type="submission" date="2018-04" db="EMBL/GenBank/DDBJ databases">
        <title>Genomic Encyclopedia of Archaeal and Bacterial Type Strains, Phase II (KMG-II): from individual species to whole genera.</title>
        <authorList>
            <person name="Goeker M."/>
        </authorList>
    </citation>
    <scope>NUCLEOTIDE SEQUENCE [LARGE SCALE GENOMIC DNA]</scope>
    <source>
        <strain evidence="2 3">DSM 45169</strain>
    </source>
</reference>
<dbReference type="SUPFAM" id="SSF82549">
    <property type="entry name" value="DAK1/DegV-like"/>
    <property type="match status" value="1"/>
</dbReference>
<dbReference type="GO" id="GO:0008289">
    <property type="term" value="F:lipid binding"/>
    <property type="evidence" value="ECO:0007669"/>
    <property type="project" value="UniProtKB-KW"/>
</dbReference>
<dbReference type="Proteomes" id="UP000241639">
    <property type="component" value="Unassembled WGS sequence"/>
</dbReference>
<dbReference type="PANTHER" id="PTHR33434:SF2">
    <property type="entry name" value="FATTY ACID-BINDING PROTEIN TM_1468"/>
    <property type="match status" value="1"/>
</dbReference>
<dbReference type="AlphaFoldDB" id="A0A2T4ZB50"/>
<dbReference type="Gene3D" id="3.40.50.10170">
    <property type="match status" value="1"/>
</dbReference>
<dbReference type="OrthoDB" id="9780660at2"/>
<dbReference type="InterPro" id="IPR043168">
    <property type="entry name" value="DegV_C"/>
</dbReference>
<keyword evidence="3" id="KW-1185">Reference proteome</keyword>
<gene>
    <name evidence="2" type="ORF">C8J48_1721</name>
</gene>
<dbReference type="InterPro" id="IPR003797">
    <property type="entry name" value="DegV"/>
</dbReference>
<evidence type="ECO:0000256" key="1">
    <source>
        <dbReference type="ARBA" id="ARBA00023121"/>
    </source>
</evidence>